<feature type="compositionally biased region" description="Low complexity" evidence="6">
    <location>
        <begin position="197"/>
        <end position="206"/>
    </location>
</feature>
<evidence type="ECO:0000256" key="6">
    <source>
        <dbReference type="SAM" id="MobiDB-lite"/>
    </source>
</evidence>
<feature type="domain" description="AN1-type" evidence="7">
    <location>
        <begin position="121"/>
        <end position="169"/>
    </location>
</feature>
<evidence type="ECO:0000256" key="1">
    <source>
        <dbReference type="ARBA" id="ARBA00022723"/>
    </source>
</evidence>
<feature type="region of interest" description="Disordered" evidence="6">
    <location>
        <begin position="196"/>
        <end position="236"/>
    </location>
</feature>
<dbReference type="GO" id="GO:0008270">
    <property type="term" value="F:zinc ion binding"/>
    <property type="evidence" value="ECO:0007669"/>
    <property type="project" value="UniProtKB-KW"/>
</dbReference>
<dbReference type="Proteomes" id="UP000249464">
    <property type="component" value="Unassembled WGS sequence"/>
</dbReference>
<dbReference type="Pfam" id="PF01428">
    <property type="entry name" value="zf-AN1"/>
    <property type="match status" value="2"/>
</dbReference>
<dbReference type="PANTHER" id="PTHR14677:SF40">
    <property type="entry name" value="CDC48-ASSOCIATED UBIQUITIN-LIKE_ZINC FINGER PROTEIN 1"/>
    <property type="match status" value="1"/>
</dbReference>
<evidence type="ECO:0000256" key="2">
    <source>
        <dbReference type="ARBA" id="ARBA00022737"/>
    </source>
</evidence>
<proteinExistence type="predicted"/>
<dbReference type="Pfam" id="PF25403">
    <property type="entry name" value="zf-C2H2_ZFAND2"/>
    <property type="match status" value="1"/>
</dbReference>
<organism evidence="8 9">
    <name type="scientific">Microbotryum silenes-dioicae</name>
    <dbReference type="NCBI Taxonomy" id="796604"/>
    <lineage>
        <taxon>Eukaryota</taxon>
        <taxon>Fungi</taxon>
        <taxon>Dikarya</taxon>
        <taxon>Basidiomycota</taxon>
        <taxon>Pucciniomycotina</taxon>
        <taxon>Microbotryomycetes</taxon>
        <taxon>Microbotryales</taxon>
        <taxon>Microbotryaceae</taxon>
        <taxon>Microbotryum</taxon>
    </lineage>
</organism>
<evidence type="ECO:0000313" key="8">
    <source>
        <dbReference type="EMBL" id="SGY18081.1"/>
    </source>
</evidence>
<dbReference type="InterPro" id="IPR035896">
    <property type="entry name" value="AN1-like_Znf"/>
</dbReference>
<reference evidence="8 9" key="1">
    <citation type="submission" date="2016-11" db="EMBL/GenBank/DDBJ databases">
        <authorList>
            <person name="Jaros S."/>
            <person name="Januszkiewicz K."/>
            <person name="Wedrychowicz H."/>
        </authorList>
    </citation>
    <scope>NUCLEOTIDE SEQUENCE [LARGE SCALE GENOMIC DNA]</scope>
</reference>
<dbReference type="InterPro" id="IPR057357">
    <property type="entry name" value="Znf-C2H2_ZFAND2A/B"/>
</dbReference>
<keyword evidence="2" id="KW-0677">Repeat</keyword>
<name>A0A2X0NQZ6_9BASI</name>
<dbReference type="STRING" id="796604.A0A2X0NQZ6"/>
<dbReference type="EMBL" id="FQNC01000015">
    <property type="protein sequence ID" value="SGY18081.1"/>
    <property type="molecule type" value="Genomic_DNA"/>
</dbReference>
<keyword evidence="3 5" id="KW-0863">Zinc-finger</keyword>
<dbReference type="SUPFAM" id="SSF118310">
    <property type="entry name" value="AN1-like Zinc finger"/>
    <property type="match status" value="2"/>
</dbReference>
<dbReference type="AlphaFoldDB" id="A0A2X0NQZ6"/>
<evidence type="ECO:0000313" key="9">
    <source>
        <dbReference type="Proteomes" id="UP000249464"/>
    </source>
</evidence>
<sequence length="344" mass="36969">MATASTSTLNRDEFLAIGTHCSESTCSQLDFLPFRCPSCSKPYCSDHWRPPSGHDCPRYDARAHDNIIPSCPLCSQPVPHPLSITPDEAVSTHLESGQCQALNALNALNAPTPSGRQRTPPKTDNVCNERKCRTKMVVPITCEGCRKKFCAKHRWGKDHNCEAGAGSKVGNLGKSVGATSGGLGVLRRAQEALVTATTSTTSSTSSKPTAKLNSVPSTPFAPPNPKPTTKEEPKTKHKILNNLGVPTKIDKRVMAEQQSALKGLEARAKKGLLSEDEKVKYATMRAMHAKQSGDGKDECLVSMFLKNAITRSAVLRPLTKTTKAAPQIGAGPARGCIWCLRGSR</sequence>
<evidence type="ECO:0000259" key="7">
    <source>
        <dbReference type="PROSITE" id="PS51039"/>
    </source>
</evidence>
<dbReference type="Gene3D" id="4.10.1110.10">
    <property type="entry name" value="AN1-like Zinc finger"/>
    <property type="match status" value="2"/>
</dbReference>
<gene>
    <name evidence="8" type="primary">BQ5605_C015g07971</name>
    <name evidence="8" type="ORF">BQ5605_C015G07971</name>
</gene>
<evidence type="ECO:0000256" key="5">
    <source>
        <dbReference type="PROSITE-ProRule" id="PRU00449"/>
    </source>
</evidence>
<accession>A0A2X0NQZ6</accession>
<keyword evidence="9" id="KW-1185">Reference proteome</keyword>
<feature type="compositionally biased region" description="Polar residues" evidence="6">
    <location>
        <begin position="207"/>
        <end position="217"/>
    </location>
</feature>
<dbReference type="PANTHER" id="PTHR14677">
    <property type="entry name" value="ARSENITE INDUCUBLE RNA ASSOCIATED PROTEIN AIP-1-RELATED"/>
    <property type="match status" value="1"/>
</dbReference>
<dbReference type="SMART" id="SM00154">
    <property type="entry name" value="ZnF_AN1"/>
    <property type="match status" value="2"/>
</dbReference>
<dbReference type="InterPro" id="IPR000058">
    <property type="entry name" value="Znf_AN1"/>
</dbReference>
<dbReference type="PROSITE" id="PS51039">
    <property type="entry name" value="ZF_AN1"/>
    <property type="match status" value="1"/>
</dbReference>
<evidence type="ECO:0000256" key="3">
    <source>
        <dbReference type="ARBA" id="ARBA00022771"/>
    </source>
</evidence>
<keyword evidence="4" id="KW-0862">Zinc</keyword>
<keyword evidence="1" id="KW-0479">Metal-binding</keyword>
<evidence type="ECO:0000256" key="4">
    <source>
        <dbReference type="ARBA" id="ARBA00022833"/>
    </source>
</evidence>
<dbReference type="GO" id="GO:0005737">
    <property type="term" value="C:cytoplasm"/>
    <property type="evidence" value="ECO:0007669"/>
    <property type="project" value="TreeGrafter"/>
</dbReference>
<protein>
    <submittedName>
        <fullName evidence="8">BQ5605_C015g07971 protein</fullName>
    </submittedName>
</protein>